<sequence>MGAVVAHHLGLKSSSACHVADQGDWLHGSFNLCILIAIDDWDKKRVLIRFPLHIVLVKLSDLVMGMRRSAVKLGPTLGFKRIARMYPYRACMALPCLLFTRLEYLPIVSRYFLQIRRQILSWLGYAVSSYYVRHHAPNHIYSHRVTDAGYILVEYIEEAKGEMLSSTWPTGQHDIKLRTNLFHGLARILLNLTKISLPRIGSFVIDNNGFLNLTNRPLSAEIQQLENENIRTGIPRDYTYSTVDSYIVDVLSLHDSRFRHQPNAINDLGDCGYPLACLSAMRTIFPSFFQRDFHRGPFSFDLTDLHQSNIFVDVDWNVTYLVDLEWVCSRPIEMVSTPYWLTNKGVDQLISEEYDELRTEFMEILKDEEEKLQPVTPNAIGNKGNRGGVHPRLSDVMSQTWSTGTFYPSGLFSIFSKHIRPLFLTENLEEFHLIMPFLWGKKIGHIAGCKLADKRQYEEDLRRAFDEEGSD</sequence>
<protein>
    <recommendedName>
        <fullName evidence="3">Aminoglycoside phosphotransferase domain-containing protein</fullName>
    </recommendedName>
</protein>
<dbReference type="PANTHER" id="PTHR21310">
    <property type="entry name" value="AMINOGLYCOSIDE PHOSPHOTRANSFERASE-RELATED-RELATED"/>
    <property type="match status" value="1"/>
</dbReference>
<keyword evidence="2" id="KW-1185">Reference proteome</keyword>
<gene>
    <name evidence="1" type="ORF">AJ79_05831</name>
</gene>
<name>A0A2B7XJM9_9EURO</name>
<evidence type="ECO:0000313" key="1">
    <source>
        <dbReference type="EMBL" id="PGH08827.1"/>
    </source>
</evidence>
<dbReference type="InterPro" id="IPR051678">
    <property type="entry name" value="AGP_Transferase"/>
</dbReference>
<dbReference type="SUPFAM" id="SSF56112">
    <property type="entry name" value="Protein kinase-like (PK-like)"/>
    <property type="match status" value="1"/>
</dbReference>
<accession>A0A2B7XJM9</accession>
<dbReference type="OrthoDB" id="3645574at2759"/>
<dbReference type="STRING" id="1447875.A0A2B7XJM9"/>
<evidence type="ECO:0008006" key="3">
    <source>
        <dbReference type="Google" id="ProtNLM"/>
    </source>
</evidence>
<evidence type="ECO:0000313" key="2">
    <source>
        <dbReference type="Proteomes" id="UP000223968"/>
    </source>
</evidence>
<reference evidence="1 2" key="1">
    <citation type="submission" date="2017-10" db="EMBL/GenBank/DDBJ databases">
        <title>Comparative genomics in systemic dimorphic fungi from Ajellomycetaceae.</title>
        <authorList>
            <person name="Munoz J.F."/>
            <person name="Mcewen J.G."/>
            <person name="Clay O.K."/>
            <person name="Cuomo C.A."/>
        </authorList>
    </citation>
    <scope>NUCLEOTIDE SEQUENCE [LARGE SCALE GENOMIC DNA]</scope>
    <source>
        <strain evidence="1 2">UAMH5409</strain>
    </source>
</reference>
<dbReference type="EMBL" id="PDNB01000097">
    <property type="protein sequence ID" value="PGH08827.1"/>
    <property type="molecule type" value="Genomic_DNA"/>
</dbReference>
<dbReference type="Proteomes" id="UP000223968">
    <property type="component" value="Unassembled WGS sequence"/>
</dbReference>
<comment type="caution">
    <text evidence="1">The sequence shown here is derived from an EMBL/GenBank/DDBJ whole genome shotgun (WGS) entry which is preliminary data.</text>
</comment>
<organism evidence="1 2">
    <name type="scientific">Helicocarpus griseus UAMH5409</name>
    <dbReference type="NCBI Taxonomy" id="1447875"/>
    <lineage>
        <taxon>Eukaryota</taxon>
        <taxon>Fungi</taxon>
        <taxon>Dikarya</taxon>
        <taxon>Ascomycota</taxon>
        <taxon>Pezizomycotina</taxon>
        <taxon>Eurotiomycetes</taxon>
        <taxon>Eurotiomycetidae</taxon>
        <taxon>Onygenales</taxon>
        <taxon>Ajellomycetaceae</taxon>
        <taxon>Helicocarpus</taxon>
    </lineage>
</organism>
<dbReference type="InterPro" id="IPR011009">
    <property type="entry name" value="Kinase-like_dom_sf"/>
</dbReference>
<dbReference type="AlphaFoldDB" id="A0A2B7XJM9"/>
<proteinExistence type="predicted"/>
<dbReference type="PANTHER" id="PTHR21310:SF37">
    <property type="entry name" value="AMINOGLYCOSIDE PHOSPHOTRANSFERASE DOMAIN-CONTAINING PROTEIN"/>
    <property type="match status" value="1"/>
</dbReference>